<dbReference type="GO" id="GO:0009055">
    <property type="term" value="F:electron transfer activity"/>
    <property type="evidence" value="ECO:0007669"/>
    <property type="project" value="InterPro"/>
</dbReference>
<evidence type="ECO:0000259" key="5">
    <source>
        <dbReference type="PROSITE" id="PS51485"/>
    </source>
</evidence>
<dbReference type="PANTHER" id="PTHR33021:SF339">
    <property type="entry name" value="OS07G0570600 PROTEIN"/>
    <property type="match status" value="1"/>
</dbReference>
<evidence type="ECO:0000313" key="7">
    <source>
        <dbReference type="Proteomes" id="UP001161247"/>
    </source>
</evidence>
<dbReference type="Pfam" id="PF02298">
    <property type="entry name" value="Cu_bind_like"/>
    <property type="match status" value="1"/>
</dbReference>
<proteinExistence type="predicted"/>
<dbReference type="EMBL" id="OX459118">
    <property type="protein sequence ID" value="CAI9089320.1"/>
    <property type="molecule type" value="Genomic_DNA"/>
</dbReference>
<gene>
    <name evidence="6" type="ORF">OLC1_LOCUS1684</name>
</gene>
<feature type="signal peptide" evidence="4">
    <location>
        <begin position="1"/>
        <end position="27"/>
    </location>
</feature>
<dbReference type="FunFam" id="2.60.40.420:FF:000034">
    <property type="entry name" value="Cupredoxin superfamily protein"/>
    <property type="match status" value="1"/>
</dbReference>
<dbReference type="InterPro" id="IPR008972">
    <property type="entry name" value="Cupredoxin"/>
</dbReference>
<dbReference type="CDD" id="cd04216">
    <property type="entry name" value="Phytocyanin"/>
    <property type="match status" value="1"/>
</dbReference>
<dbReference type="GO" id="GO:0005886">
    <property type="term" value="C:plasma membrane"/>
    <property type="evidence" value="ECO:0007669"/>
    <property type="project" value="TreeGrafter"/>
</dbReference>
<evidence type="ECO:0000256" key="1">
    <source>
        <dbReference type="ARBA" id="ARBA00023157"/>
    </source>
</evidence>
<keyword evidence="7" id="KW-1185">Reference proteome</keyword>
<keyword evidence="2" id="KW-0325">Glycoprotein</keyword>
<organism evidence="6 7">
    <name type="scientific">Oldenlandia corymbosa var. corymbosa</name>
    <dbReference type="NCBI Taxonomy" id="529605"/>
    <lineage>
        <taxon>Eukaryota</taxon>
        <taxon>Viridiplantae</taxon>
        <taxon>Streptophyta</taxon>
        <taxon>Embryophyta</taxon>
        <taxon>Tracheophyta</taxon>
        <taxon>Spermatophyta</taxon>
        <taxon>Magnoliopsida</taxon>
        <taxon>eudicotyledons</taxon>
        <taxon>Gunneridae</taxon>
        <taxon>Pentapetalae</taxon>
        <taxon>asterids</taxon>
        <taxon>lamiids</taxon>
        <taxon>Gentianales</taxon>
        <taxon>Rubiaceae</taxon>
        <taxon>Rubioideae</taxon>
        <taxon>Spermacoceae</taxon>
        <taxon>Hedyotis-Oldenlandia complex</taxon>
        <taxon>Oldenlandia</taxon>
    </lineage>
</organism>
<dbReference type="PROSITE" id="PS51485">
    <property type="entry name" value="PHYTOCYANIN"/>
    <property type="match status" value="1"/>
</dbReference>
<feature type="chain" id="PRO_5043359409" evidence="4">
    <location>
        <begin position="28"/>
        <end position="179"/>
    </location>
</feature>
<keyword evidence="3" id="KW-0472">Membrane</keyword>
<reference evidence="6" key="1">
    <citation type="submission" date="2023-03" db="EMBL/GenBank/DDBJ databases">
        <authorList>
            <person name="Julca I."/>
        </authorList>
    </citation>
    <scope>NUCLEOTIDE SEQUENCE</scope>
</reference>
<dbReference type="PANTHER" id="PTHR33021">
    <property type="entry name" value="BLUE COPPER PROTEIN"/>
    <property type="match status" value="1"/>
</dbReference>
<dbReference type="InterPro" id="IPR039391">
    <property type="entry name" value="Phytocyanin-like"/>
</dbReference>
<keyword evidence="3" id="KW-0812">Transmembrane</keyword>
<evidence type="ECO:0000256" key="2">
    <source>
        <dbReference type="ARBA" id="ARBA00023180"/>
    </source>
</evidence>
<accession>A0AAV1C172</accession>
<dbReference type="Gene3D" id="2.60.40.420">
    <property type="entry name" value="Cupredoxins - blue copper proteins"/>
    <property type="match status" value="1"/>
</dbReference>
<keyword evidence="1" id="KW-1015">Disulfide bond</keyword>
<name>A0AAV1C172_OLDCO</name>
<keyword evidence="3" id="KW-1133">Transmembrane helix</keyword>
<dbReference type="AlphaFoldDB" id="A0AAV1C172"/>
<dbReference type="InterPro" id="IPR003245">
    <property type="entry name" value="Phytocyanin_dom"/>
</dbReference>
<evidence type="ECO:0000313" key="6">
    <source>
        <dbReference type="EMBL" id="CAI9089320.1"/>
    </source>
</evidence>
<feature type="domain" description="Phytocyanin" evidence="5">
    <location>
        <begin position="28"/>
        <end position="128"/>
    </location>
</feature>
<feature type="transmembrane region" description="Helical" evidence="3">
    <location>
        <begin position="159"/>
        <end position="178"/>
    </location>
</feature>
<dbReference type="SUPFAM" id="SSF49503">
    <property type="entry name" value="Cupredoxins"/>
    <property type="match status" value="1"/>
</dbReference>
<dbReference type="Proteomes" id="UP001161247">
    <property type="component" value="Chromosome 1"/>
</dbReference>
<sequence length="179" mass="19776">MAQKMEFSTFILLVFFVISTFFRNSMANVYDVGGSDEGWGPRVREWASSGRTFEVGDVLNFNYDSSKDSVLQVGSLQDYDLCFSLRPVATYKSGRDTITLSTPGDLYFISGNPQKCIAGEKIHVKVNDDGNDGGDRGRSPYPFSPYNPSGYPITSSSSSSFKCLAIFTMIGMILGYSFF</sequence>
<evidence type="ECO:0000256" key="4">
    <source>
        <dbReference type="SAM" id="SignalP"/>
    </source>
</evidence>
<evidence type="ECO:0000256" key="3">
    <source>
        <dbReference type="SAM" id="Phobius"/>
    </source>
</evidence>
<protein>
    <submittedName>
        <fullName evidence="6">OLC1v1023878C1</fullName>
    </submittedName>
</protein>
<keyword evidence="4" id="KW-0732">Signal</keyword>